<evidence type="ECO:0000256" key="3">
    <source>
        <dbReference type="ARBA" id="ARBA00022634"/>
    </source>
</evidence>
<dbReference type="GO" id="GO:0000166">
    <property type="term" value="F:nucleotide binding"/>
    <property type="evidence" value="ECO:0007669"/>
    <property type="project" value="UniProtKB-KW"/>
</dbReference>
<proteinExistence type="inferred from homology"/>
<dbReference type="InterPro" id="IPR024434">
    <property type="entry name" value="TSCPD_dom"/>
</dbReference>
<comment type="catalytic activity">
    <reaction evidence="5">
        <text>a 2'-deoxyribonucleoside 5'-diphosphate + [thioredoxin]-disulfide + H2O = a ribonucleoside 5'-diphosphate + [thioredoxin]-dithiol</text>
        <dbReference type="Rhea" id="RHEA:23252"/>
        <dbReference type="Rhea" id="RHEA-COMP:10698"/>
        <dbReference type="Rhea" id="RHEA-COMP:10700"/>
        <dbReference type="ChEBI" id="CHEBI:15377"/>
        <dbReference type="ChEBI" id="CHEBI:29950"/>
        <dbReference type="ChEBI" id="CHEBI:50058"/>
        <dbReference type="ChEBI" id="CHEBI:57930"/>
        <dbReference type="ChEBI" id="CHEBI:73316"/>
        <dbReference type="EC" id="1.17.4.1"/>
    </reaction>
</comment>
<keyword evidence="9" id="KW-1185">Reference proteome</keyword>
<feature type="compositionally biased region" description="Basic residues" evidence="6">
    <location>
        <begin position="517"/>
        <end position="526"/>
    </location>
</feature>
<organism evidence="8 9">
    <name type="scientific">Commensalibacter intestini</name>
    <dbReference type="NCBI Taxonomy" id="479936"/>
    <lineage>
        <taxon>Bacteria</taxon>
        <taxon>Pseudomonadati</taxon>
        <taxon>Pseudomonadota</taxon>
        <taxon>Alphaproteobacteria</taxon>
        <taxon>Acetobacterales</taxon>
        <taxon>Acetobacteraceae</taxon>
    </lineage>
</organism>
<dbReference type="EMBL" id="JOPB01000023">
    <property type="protein sequence ID" value="OUI77697.1"/>
    <property type="molecule type" value="Genomic_DNA"/>
</dbReference>
<dbReference type="Proteomes" id="UP000194946">
    <property type="component" value="Unassembled WGS sequence"/>
</dbReference>
<comment type="caution">
    <text evidence="8">The sequence shown here is derived from an EMBL/GenBank/DDBJ whole genome shotgun (WGS) entry which is preliminary data.</text>
</comment>
<evidence type="ECO:0000256" key="1">
    <source>
        <dbReference type="ARBA" id="ARBA00007405"/>
    </source>
</evidence>
<dbReference type="GO" id="GO:0071897">
    <property type="term" value="P:DNA biosynthetic process"/>
    <property type="evidence" value="ECO:0007669"/>
    <property type="project" value="UniProtKB-KW"/>
</dbReference>
<protein>
    <recommendedName>
        <fullName evidence="2">ribonucleoside-diphosphate reductase</fullName>
        <ecNumber evidence="2">1.17.4.1</ecNumber>
    </recommendedName>
</protein>
<comment type="similarity">
    <text evidence="1">Belongs to the ribonucleoside diphosphate reductase class-2 family.</text>
</comment>
<feature type="domain" description="TSCPD" evidence="7">
    <location>
        <begin position="371"/>
        <end position="476"/>
    </location>
</feature>
<evidence type="ECO:0000256" key="4">
    <source>
        <dbReference type="ARBA" id="ARBA00022741"/>
    </source>
</evidence>
<name>A0A251ZSQ5_9PROT</name>
<accession>A0A251ZSQ5</accession>
<evidence type="ECO:0000313" key="8">
    <source>
        <dbReference type="EMBL" id="OUI77697.1"/>
    </source>
</evidence>
<evidence type="ECO:0000259" key="7">
    <source>
        <dbReference type="Pfam" id="PF12637"/>
    </source>
</evidence>
<dbReference type="EC" id="1.17.4.1" evidence="2"/>
<dbReference type="Pfam" id="PF12637">
    <property type="entry name" value="TSCPD"/>
    <property type="match status" value="1"/>
</dbReference>
<evidence type="ECO:0000313" key="9">
    <source>
        <dbReference type="Proteomes" id="UP000194946"/>
    </source>
</evidence>
<reference evidence="9" key="1">
    <citation type="submission" date="2014-06" db="EMBL/GenBank/DDBJ databases">
        <authorList>
            <person name="Winans N.J."/>
            <person name="Newell P.D."/>
            <person name="Douglas A.E."/>
        </authorList>
    </citation>
    <scope>NUCLEOTIDE SEQUENCE [LARGE SCALE GENOMIC DNA]</scope>
    <source>
        <strain evidence="9">DmL_052</strain>
    </source>
</reference>
<gene>
    <name evidence="8" type="ORF">HK18_03325</name>
</gene>
<evidence type="ECO:0000256" key="5">
    <source>
        <dbReference type="ARBA" id="ARBA00047754"/>
    </source>
</evidence>
<keyword evidence="3" id="KW-0237">DNA synthesis</keyword>
<dbReference type="AlphaFoldDB" id="A0A251ZSQ5"/>
<evidence type="ECO:0000256" key="2">
    <source>
        <dbReference type="ARBA" id="ARBA00012274"/>
    </source>
</evidence>
<keyword evidence="4" id="KW-0547">Nucleotide-binding</keyword>
<sequence length="526" mass="57565">MKAKHLWNGIRMRNLQTAIDPDAPLYSVTIPEDWESNAATAILQLCPEHQLDVSPIKAEVLTANWLLPLCEQTDQFTVKNWENILLHRQACPNESIWKHDTSQKLSITINLAAFASAETGFDAQSYRHVLQIAAETLRILYRQQANFMNGELPFLEPTESISRKDDDKQLEFAPQPSAGIIYLSNLDACLAQLGFDYGSNDGRDIACCVTCFATLLANAGCGSDFLPLSPDWNALPELASTAKEIWALASDEPQSRLERIDTSFSLPGNPSDLLLGSESCGLAPIFSPLREDGLLNFSTLARLAHKGLTLESALAASLAGEQILTPPSSQAHYAMHQALAGFVTHMPARPSQITYPLSQKAMLTRGTKRPLPPRRKGITQKASIAGRGLFLRTGEYEDGSLGEVSITPTKESAMVKGLLDSLSQAVSIGLQYGAPLKDYVSHFAYSRFGVAGTVEGDPNALYATSFLDYSFRVLSDVYLNESLPDAPNNLHVGEDTVPMLPLELPEDDENPPSSPHPRNRKFKLVS</sequence>
<feature type="region of interest" description="Disordered" evidence="6">
    <location>
        <begin position="501"/>
        <end position="526"/>
    </location>
</feature>
<evidence type="ECO:0000256" key="6">
    <source>
        <dbReference type="SAM" id="MobiDB-lite"/>
    </source>
</evidence>
<dbReference type="GO" id="GO:0004748">
    <property type="term" value="F:ribonucleoside-diphosphate reductase activity, thioredoxin disulfide as acceptor"/>
    <property type="evidence" value="ECO:0007669"/>
    <property type="project" value="UniProtKB-EC"/>
</dbReference>